<organism evidence="1 2">
    <name type="scientific">Haemonchus contortus</name>
    <name type="common">Barber pole worm</name>
    <dbReference type="NCBI Taxonomy" id="6289"/>
    <lineage>
        <taxon>Eukaryota</taxon>
        <taxon>Metazoa</taxon>
        <taxon>Ecdysozoa</taxon>
        <taxon>Nematoda</taxon>
        <taxon>Chromadorea</taxon>
        <taxon>Rhabditida</taxon>
        <taxon>Rhabditina</taxon>
        <taxon>Rhabditomorpha</taxon>
        <taxon>Strongyloidea</taxon>
        <taxon>Trichostrongylidae</taxon>
        <taxon>Haemonchus</taxon>
    </lineage>
</organism>
<protein>
    <submittedName>
        <fullName evidence="2">F-box domain-containing protein</fullName>
    </submittedName>
</protein>
<evidence type="ECO:0000313" key="2">
    <source>
        <dbReference type="WBParaSite" id="HCON_00119500-00001"/>
    </source>
</evidence>
<accession>A0A7I4YNA4</accession>
<keyword evidence="1" id="KW-1185">Reference proteome</keyword>
<evidence type="ECO:0000313" key="1">
    <source>
        <dbReference type="Proteomes" id="UP000025227"/>
    </source>
</evidence>
<sequence>MPRFQEDRTWKLLRNVPPHLFGIVREALALRQKIALTRQSLHFLQRCKSTAVFPRFITNKKLGSICNLSEEHPRIVNIYRSLLGVAIKQKQHILYSTLLKCNAKEESCRRLLSDRCWKAIECGSKEICDCIRSRAKTTLCAKYNALRSEKYRKGSSNEATSSTTHRYEDTTTLGMNNLQSQARVTVIGNAPISEKALDLLNLGPSFSIAQGIRPSTYRQVVTGLHQLRDQLRMNAVRREPRRNGAESEQSMLTPIPFPRSFYSEPQPSPVEDIKFRVLSSGVLEVFKRHTRERFANLTNAQWEGLREIRRRVADGEIRLSVSDKGGEFVVLPRSLDREITKLHLNDTSVYSSSTEKAFLTQCHRLNALWVSIGKIAKLDNRLIKRLKLDTPSCPVFYSLIKTHKLSNGGESSVNASDYKIRPIISCVGGPTDRISWFPQ</sequence>
<name>A0A7I4YNA4_HAECO</name>
<reference evidence="2" key="1">
    <citation type="submission" date="2020-12" db="UniProtKB">
        <authorList>
            <consortium name="WormBaseParasite"/>
        </authorList>
    </citation>
    <scope>IDENTIFICATION</scope>
    <source>
        <strain evidence="2">MHco3</strain>
    </source>
</reference>
<proteinExistence type="predicted"/>
<dbReference type="AlphaFoldDB" id="A0A7I4YNA4"/>
<dbReference type="Proteomes" id="UP000025227">
    <property type="component" value="Unplaced"/>
</dbReference>
<dbReference type="WBParaSite" id="HCON_00119500-00001">
    <property type="protein sequence ID" value="HCON_00119500-00001"/>
    <property type="gene ID" value="HCON_00119500"/>
</dbReference>
<dbReference type="OrthoDB" id="5860645at2759"/>